<feature type="transmembrane region" description="Helical" evidence="1">
    <location>
        <begin position="57"/>
        <end position="90"/>
    </location>
</feature>
<sequence length="98" mass="10343">MKTLGVIGGLLGIILSVFCMLFAIVDDSYTFGNIGLLGVLAGIIAVIVSFRNRRSSGIWLLVTAGMGIIGLAIFYTLPAVLQVIAGIVMIKRNGKLTM</sequence>
<keyword evidence="1" id="KW-0472">Membrane</keyword>
<keyword evidence="1" id="KW-0812">Transmembrane</keyword>
<name>A0A370G334_9BACI</name>
<keyword evidence="3" id="KW-1185">Reference proteome</keyword>
<feature type="transmembrane region" description="Helical" evidence="1">
    <location>
        <begin position="7"/>
        <end position="25"/>
    </location>
</feature>
<evidence type="ECO:0000313" key="3">
    <source>
        <dbReference type="Proteomes" id="UP000255326"/>
    </source>
</evidence>
<organism evidence="2 3">
    <name type="scientific">Falsibacillus pallidus</name>
    <dbReference type="NCBI Taxonomy" id="493781"/>
    <lineage>
        <taxon>Bacteria</taxon>
        <taxon>Bacillati</taxon>
        <taxon>Bacillota</taxon>
        <taxon>Bacilli</taxon>
        <taxon>Bacillales</taxon>
        <taxon>Bacillaceae</taxon>
        <taxon>Falsibacillus</taxon>
    </lineage>
</organism>
<evidence type="ECO:0008006" key="4">
    <source>
        <dbReference type="Google" id="ProtNLM"/>
    </source>
</evidence>
<keyword evidence="1" id="KW-1133">Transmembrane helix</keyword>
<evidence type="ECO:0000313" key="2">
    <source>
        <dbReference type="EMBL" id="RDI37239.1"/>
    </source>
</evidence>
<protein>
    <recommendedName>
        <fullName evidence="4">DUF4064 domain-containing protein</fullName>
    </recommendedName>
</protein>
<feature type="transmembrane region" description="Helical" evidence="1">
    <location>
        <begin position="31"/>
        <end position="50"/>
    </location>
</feature>
<dbReference type="RefSeq" id="WP_114747181.1">
    <property type="nucleotide sequence ID" value="NZ_QQAY01000022.1"/>
</dbReference>
<dbReference type="Proteomes" id="UP000255326">
    <property type="component" value="Unassembled WGS sequence"/>
</dbReference>
<reference evidence="2 3" key="1">
    <citation type="submission" date="2018-07" db="EMBL/GenBank/DDBJ databases">
        <title>Genomic Encyclopedia of Type Strains, Phase IV (KMG-IV): sequencing the most valuable type-strain genomes for metagenomic binning, comparative biology and taxonomic classification.</title>
        <authorList>
            <person name="Goeker M."/>
        </authorList>
    </citation>
    <scope>NUCLEOTIDE SEQUENCE [LARGE SCALE GENOMIC DNA]</scope>
    <source>
        <strain evidence="2 3">DSM 25281</strain>
    </source>
</reference>
<proteinExistence type="predicted"/>
<dbReference type="OrthoDB" id="2910266at2"/>
<gene>
    <name evidence="2" type="ORF">DFR59_12229</name>
</gene>
<dbReference type="AlphaFoldDB" id="A0A370G334"/>
<accession>A0A370G334</accession>
<dbReference type="EMBL" id="QQAY01000022">
    <property type="protein sequence ID" value="RDI37239.1"/>
    <property type="molecule type" value="Genomic_DNA"/>
</dbReference>
<comment type="caution">
    <text evidence="2">The sequence shown here is derived from an EMBL/GenBank/DDBJ whole genome shotgun (WGS) entry which is preliminary data.</text>
</comment>
<evidence type="ECO:0000256" key="1">
    <source>
        <dbReference type="SAM" id="Phobius"/>
    </source>
</evidence>